<dbReference type="Proteomes" id="UP000607435">
    <property type="component" value="Unassembled WGS sequence"/>
</dbReference>
<evidence type="ECO:0000256" key="2">
    <source>
        <dbReference type="ARBA" id="ARBA00009370"/>
    </source>
</evidence>
<comment type="subcellular location">
    <subcellularLocation>
        <location evidence="6">Membrane</location>
        <topology evidence="6">Single-pass type II membrane protein</topology>
    </subcellularLocation>
</comment>
<dbReference type="SUPFAM" id="SSF51306">
    <property type="entry name" value="LexA/Signal peptidase"/>
    <property type="match status" value="1"/>
</dbReference>
<dbReference type="PROSITE" id="PS00761">
    <property type="entry name" value="SPASE_I_3"/>
    <property type="match status" value="1"/>
</dbReference>
<dbReference type="PANTHER" id="PTHR43390:SF1">
    <property type="entry name" value="CHLOROPLAST PROCESSING PEPTIDASE"/>
    <property type="match status" value="1"/>
</dbReference>
<proteinExistence type="inferred from homology"/>
<dbReference type="PRINTS" id="PR00727">
    <property type="entry name" value="LEADERPTASE"/>
</dbReference>
<comment type="catalytic activity">
    <reaction evidence="1 6">
        <text>Cleavage of hydrophobic, N-terminal signal or leader sequences from secreted and periplasmic proteins.</text>
        <dbReference type="EC" id="3.4.21.89"/>
    </reaction>
</comment>
<evidence type="ECO:0000313" key="8">
    <source>
        <dbReference type="EMBL" id="MBC3844906.1"/>
    </source>
</evidence>
<evidence type="ECO:0000256" key="4">
    <source>
        <dbReference type="ARBA" id="ARBA00019232"/>
    </source>
</evidence>
<evidence type="ECO:0000313" key="9">
    <source>
        <dbReference type="Proteomes" id="UP000607435"/>
    </source>
</evidence>
<dbReference type="Gene3D" id="2.10.109.10">
    <property type="entry name" value="Umud Fragment, subunit A"/>
    <property type="match status" value="1"/>
</dbReference>
<dbReference type="Pfam" id="PF10502">
    <property type="entry name" value="Peptidase_S26"/>
    <property type="match status" value="1"/>
</dbReference>
<organism evidence="8 9">
    <name type="scientific">Winogradskyella echinorum</name>
    <dbReference type="NCBI Taxonomy" id="538189"/>
    <lineage>
        <taxon>Bacteria</taxon>
        <taxon>Pseudomonadati</taxon>
        <taxon>Bacteroidota</taxon>
        <taxon>Flavobacteriia</taxon>
        <taxon>Flavobacteriales</taxon>
        <taxon>Flavobacteriaceae</taxon>
        <taxon>Winogradskyella</taxon>
    </lineage>
</organism>
<reference evidence="8 9" key="1">
    <citation type="submission" date="2020-08" db="EMBL/GenBank/DDBJ databases">
        <title>Winogradskyella ouciana sp. nov., isolated from the hadal seawater of the Mariana Trench.</title>
        <authorList>
            <person name="He X."/>
        </authorList>
    </citation>
    <scope>NUCLEOTIDE SEQUENCE [LARGE SCALE GENOMIC DNA]</scope>
    <source>
        <strain evidence="8 9">KCTC 22026</strain>
    </source>
</reference>
<dbReference type="CDD" id="cd06530">
    <property type="entry name" value="S26_SPase_I"/>
    <property type="match status" value="1"/>
</dbReference>
<name>A0ABR6XWP2_9FLAO</name>
<dbReference type="InterPro" id="IPR000223">
    <property type="entry name" value="Pept_S26A_signal_pept_1"/>
</dbReference>
<feature type="domain" description="Peptidase S26" evidence="7">
    <location>
        <begin position="4"/>
        <end position="202"/>
    </location>
</feature>
<sequence>MFRWSGVLRTYSISSTSSEPNLKLGTTILGSSLKSPKRLDFAYFKYSDSLDGWTIVKRLIAIPGDTLECKNGYYFVNGKNIDEELDLRFQYQIMPEYYDKYIKDKVENPEPYSHYSSDTIRVFLDDSFVKNLPVELERYYFSGRDNLSKEIFINNSDWTFNNFGPIILPEGKYFFSGDNRDNSYDSRYRGFVNEEHILGTVLINF</sequence>
<dbReference type="EC" id="3.4.21.89" evidence="3 6"/>
<evidence type="ECO:0000256" key="3">
    <source>
        <dbReference type="ARBA" id="ARBA00013208"/>
    </source>
</evidence>
<evidence type="ECO:0000259" key="7">
    <source>
        <dbReference type="Pfam" id="PF10502"/>
    </source>
</evidence>
<keyword evidence="9" id="KW-1185">Reference proteome</keyword>
<evidence type="ECO:0000256" key="6">
    <source>
        <dbReference type="RuleBase" id="RU362042"/>
    </source>
</evidence>
<dbReference type="NCBIfam" id="TIGR02227">
    <property type="entry name" value="sigpep_I_bact"/>
    <property type="match status" value="1"/>
</dbReference>
<keyword evidence="5 6" id="KW-0378">Hydrolase</keyword>
<evidence type="ECO:0000256" key="5">
    <source>
        <dbReference type="ARBA" id="ARBA00022801"/>
    </source>
</evidence>
<comment type="caution">
    <text evidence="8">The sequence shown here is derived from an EMBL/GenBank/DDBJ whole genome shotgun (WGS) entry which is preliminary data.</text>
</comment>
<dbReference type="EMBL" id="JACOME010000001">
    <property type="protein sequence ID" value="MBC3844906.1"/>
    <property type="molecule type" value="Genomic_DNA"/>
</dbReference>
<accession>A0ABR6XWP2</accession>
<comment type="similarity">
    <text evidence="2 6">Belongs to the peptidase S26 family.</text>
</comment>
<dbReference type="InterPro" id="IPR019533">
    <property type="entry name" value="Peptidase_S26"/>
</dbReference>
<gene>
    <name evidence="8" type="primary">lepB</name>
    <name evidence="8" type="ORF">H6H04_00810</name>
</gene>
<dbReference type="InterPro" id="IPR019758">
    <property type="entry name" value="Pept_S26A_signal_pept_1_CS"/>
</dbReference>
<evidence type="ECO:0000256" key="1">
    <source>
        <dbReference type="ARBA" id="ARBA00000677"/>
    </source>
</evidence>
<keyword evidence="6" id="KW-0645">Protease</keyword>
<dbReference type="GO" id="GO:0009003">
    <property type="term" value="F:signal peptidase activity"/>
    <property type="evidence" value="ECO:0007669"/>
    <property type="project" value="UniProtKB-EC"/>
</dbReference>
<protein>
    <recommendedName>
        <fullName evidence="4 6">Signal peptidase I</fullName>
        <ecNumber evidence="3 6">3.4.21.89</ecNumber>
    </recommendedName>
</protein>
<dbReference type="InterPro" id="IPR036286">
    <property type="entry name" value="LexA/Signal_pep-like_sf"/>
</dbReference>
<dbReference type="PANTHER" id="PTHR43390">
    <property type="entry name" value="SIGNAL PEPTIDASE I"/>
    <property type="match status" value="1"/>
</dbReference>